<accession>A0A804N3P9</accession>
<evidence type="ECO:0000256" key="1">
    <source>
        <dbReference type="SAM" id="MobiDB-lite"/>
    </source>
</evidence>
<organism evidence="2 3">
    <name type="scientific">Zea mays</name>
    <name type="common">Maize</name>
    <dbReference type="NCBI Taxonomy" id="4577"/>
    <lineage>
        <taxon>Eukaryota</taxon>
        <taxon>Viridiplantae</taxon>
        <taxon>Streptophyta</taxon>
        <taxon>Embryophyta</taxon>
        <taxon>Tracheophyta</taxon>
        <taxon>Spermatophyta</taxon>
        <taxon>Magnoliopsida</taxon>
        <taxon>Liliopsida</taxon>
        <taxon>Poales</taxon>
        <taxon>Poaceae</taxon>
        <taxon>PACMAD clade</taxon>
        <taxon>Panicoideae</taxon>
        <taxon>Andropogonodae</taxon>
        <taxon>Andropogoneae</taxon>
        <taxon>Tripsacinae</taxon>
        <taxon>Zea</taxon>
    </lineage>
</organism>
<dbReference type="Proteomes" id="UP000007305">
    <property type="component" value="Chromosome 3"/>
</dbReference>
<protein>
    <submittedName>
        <fullName evidence="2">Uncharacterized protein</fullName>
    </submittedName>
</protein>
<reference evidence="2" key="2">
    <citation type="submission" date="2019-07" db="EMBL/GenBank/DDBJ databases">
        <authorList>
            <person name="Seetharam A."/>
            <person name="Woodhouse M."/>
            <person name="Cannon E."/>
        </authorList>
    </citation>
    <scope>NUCLEOTIDE SEQUENCE [LARGE SCALE GENOMIC DNA]</scope>
    <source>
        <strain evidence="2">cv. B73</strain>
    </source>
</reference>
<reference evidence="2" key="3">
    <citation type="submission" date="2021-05" db="UniProtKB">
        <authorList>
            <consortium name="EnsemblPlants"/>
        </authorList>
    </citation>
    <scope>IDENTIFICATION</scope>
    <source>
        <strain evidence="2">cv. B73</strain>
    </source>
</reference>
<dbReference type="AlphaFoldDB" id="A0A804N3P9"/>
<dbReference type="EnsemblPlants" id="Zm00001eb132410_T001">
    <property type="protein sequence ID" value="Zm00001eb132410_P001"/>
    <property type="gene ID" value="Zm00001eb132410"/>
</dbReference>
<dbReference type="InParanoid" id="A0A804N3P9"/>
<feature type="compositionally biased region" description="Low complexity" evidence="1">
    <location>
        <begin position="307"/>
        <end position="322"/>
    </location>
</feature>
<evidence type="ECO:0000313" key="3">
    <source>
        <dbReference type="Proteomes" id="UP000007305"/>
    </source>
</evidence>
<evidence type="ECO:0000313" key="2">
    <source>
        <dbReference type="EnsemblPlants" id="Zm00001eb132410_P001"/>
    </source>
</evidence>
<feature type="compositionally biased region" description="Polar residues" evidence="1">
    <location>
        <begin position="323"/>
        <end position="335"/>
    </location>
</feature>
<dbReference type="Gramene" id="Zm00001eb132410_T001">
    <property type="protein sequence ID" value="Zm00001eb132410_P001"/>
    <property type="gene ID" value="Zm00001eb132410"/>
</dbReference>
<keyword evidence="3" id="KW-1185">Reference proteome</keyword>
<name>A0A804N3P9_MAIZE</name>
<feature type="region of interest" description="Disordered" evidence="1">
    <location>
        <begin position="307"/>
        <end position="345"/>
    </location>
</feature>
<reference evidence="3" key="1">
    <citation type="submission" date="2015-12" db="EMBL/GenBank/DDBJ databases">
        <title>Update maize B73 reference genome by single molecule sequencing technologies.</title>
        <authorList>
            <consortium name="Maize Genome Sequencing Project"/>
            <person name="Ware D."/>
        </authorList>
    </citation>
    <scope>NUCLEOTIDE SEQUENCE [LARGE SCALE GENOMIC DNA]</scope>
    <source>
        <strain evidence="3">cv. B73</strain>
    </source>
</reference>
<sequence>MCSAPLCADPHRYPARQQPCAAPRQWPSLALSSTPQHRHCPCLSAVQIPATSLAEHCPAAACSFASRVGARQIAAGSHALRLRFGLPCATTRSSSRHMCSNPDRGLICSLLLPANTRILPAFFFLAAHGTNSHQQAFPSSLGQPWRGTLPVSPGERLGQGYSSPTPPLLQPASCPATAPFFPLGSLGCSSTPSREQGPHGSAPLSTAFGSSELFLPCTQELHGRELHFPWMAPLFLQQPMASPVIFPVLPYSTASGTSTSLSLGEQALFFLLPELPRRAALPSVPLDVGTVGAAPLFFFFLSSSCSSREPSSSSPCARRPSAQTRTATPPGSSPAQRPGSGPRSLCPLLHSTAIVLA</sequence>
<proteinExistence type="predicted"/>